<evidence type="ECO:0000313" key="1">
    <source>
        <dbReference type="EMBL" id="OVE96538.1"/>
    </source>
</evidence>
<proteinExistence type="predicted"/>
<dbReference type="EMBL" id="MYFM01000007">
    <property type="protein sequence ID" value="OVE96538.1"/>
    <property type="molecule type" value="Genomic_DNA"/>
</dbReference>
<reference evidence="1 2" key="1">
    <citation type="submission" date="2017-03" db="EMBL/GenBank/DDBJ databases">
        <title>Genome sequence of Lactobacillus bobalius KACC 16343.</title>
        <authorList>
            <person name="Chun J."/>
        </authorList>
    </citation>
    <scope>NUCLEOTIDE SEQUENCE [LARGE SCALE GENOMIC DNA]</scope>
    <source>
        <strain evidence="1 2">KACC 16343</strain>
    </source>
</reference>
<dbReference type="AlphaFoldDB" id="A0A202F7X3"/>
<name>A0A202F7X3_9LACO</name>
<sequence>MNAHFMHKRRRQNPNLKAYISIVDNFGKDYL</sequence>
<comment type="caution">
    <text evidence="1">The sequence shown here is derived from an EMBL/GenBank/DDBJ whole genome shotgun (WGS) entry which is preliminary data.</text>
</comment>
<dbReference type="Proteomes" id="UP000196232">
    <property type="component" value="Unassembled WGS sequence"/>
</dbReference>
<accession>A0A202F7X3</accession>
<gene>
    <name evidence="1" type="ORF">LKACC16343_02205</name>
</gene>
<evidence type="ECO:0000313" key="2">
    <source>
        <dbReference type="Proteomes" id="UP000196232"/>
    </source>
</evidence>
<protein>
    <submittedName>
        <fullName evidence="1">Uncharacterized protein</fullName>
    </submittedName>
</protein>
<organism evidence="1 2">
    <name type="scientific">Companilactobacillus bobalius</name>
    <dbReference type="NCBI Taxonomy" id="2801451"/>
    <lineage>
        <taxon>Bacteria</taxon>
        <taxon>Bacillati</taxon>
        <taxon>Bacillota</taxon>
        <taxon>Bacilli</taxon>
        <taxon>Lactobacillales</taxon>
        <taxon>Lactobacillaceae</taxon>
        <taxon>Companilactobacillus</taxon>
    </lineage>
</organism>